<keyword evidence="1" id="KW-1133">Transmembrane helix</keyword>
<proteinExistence type="predicted"/>
<feature type="transmembrane region" description="Helical" evidence="1">
    <location>
        <begin position="68"/>
        <end position="87"/>
    </location>
</feature>
<dbReference type="OrthoDB" id="1911186at2"/>
<dbReference type="Pfam" id="PF12679">
    <property type="entry name" value="ABC2_membrane_2"/>
    <property type="match status" value="1"/>
</dbReference>
<feature type="transmembrane region" description="Helical" evidence="1">
    <location>
        <begin position="301"/>
        <end position="321"/>
    </location>
</feature>
<dbReference type="AlphaFoldDB" id="A0A1J0GDG3"/>
<dbReference type="PANTHER" id="PTHR39177:SF1">
    <property type="entry name" value="ABC TRANSPORTER PERMEASE YTRC-RELATED"/>
    <property type="match status" value="1"/>
</dbReference>
<evidence type="ECO:0000313" key="3">
    <source>
        <dbReference type="Proteomes" id="UP000182569"/>
    </source>
</evidence>
<feature type="transmembrane region" description="Helical" evidence="1">
    <location>
        <begin position="327"/>
        <end position="347"/>
    </location>
</feature>
<name>A0A1J0GDG3_9CLOT</name>
<dbReference type="InterPro" id="IPR053046">
    <property type="entry name" value="ABC-5_transporter"/>
</dbReference>
<dbReference type="Proteomes" id="UP000182569">
    <property type="component" value="Chromosome"/>
</dbReference>
<gene>
    <name evidence="2" type="ORF">A7L45_04655</name>
</gene>
<dbReference type="KEGG" id="ceu:A7L45_04655"/>
<evidence type="ECO:0000256" key="1">
    <source>
        <dbReference type="SAM" id="Phobius"/>
    </source>
</evidence>
<keyword evidence="3" id="KW-1185">Reference proteome</keyword>
<evidence type="ECO:0008006" key="4">
    <source>
        <dbReference type="Google" id="ProtNLM"/>
    </source>
</evidence>
<dbReference type="RefSeq" id="WP_071611694.1">
    <property type="nucleotide sequence ID" value="NZ_CP015756.1"/>
</dbReference>
<feature type="transmembrane region" description="Helical" evidence="1">
    <location>
        <begin position="179"/>
        <end position="200"/>
    </location>
</feature>
<accession>A0A1J0GDG3</accession>
<dbReference type="EMBL" id="CP015756">
    <property type="protein sequence ID" value="APC39401.1"/>
    <property type="molecule type" value="Genomic_DNA"/>
</dbReference>
<feature type="transmembrane region" description="Helical" evidence="1">
    <location>
        <begin position="108"/>
        <end position="134"/>
    </location>
</feature>
<feature type="transmembrane region" description="Helical" evidence="1">
    <location>
        <begin position="154"/>
        <end position="172"/>
    </location>
</feature>
<protein>
    <recommendedName>
        <fullName evidence="4">ABC transporter permease</fullName>
    </recommendedName>
</protein>
<keyword evidence="1" id="KW-0472">Membrane</keyword>
<organism evidence="2 3">
    <name type="scientific">Clostridium estertheticum subsp. estertheticum</name>
    <dbReference type="NCBI Taxonomy" id="1552"/>
    <lineage>
        <taxon>Bacteria</taxon>
        <taxon>Bacillati</taxon>
        <taxon>Bacillota</taxon>
        <taxon>Clostridia</taxon>
        <taxon>Eubacteriales</taxon>
        <taxon>Clostridiaceae</taxon>
        <taxon>Clostridium</taxon>
    </lineage>
</organism>
<keyword evidence="1" id="KW-0812">Transmembrane</keyword>
<dbReference type="GO" id="GO:0005886">
    <property type="term" value="C:plasma membrane"/>
    <property type="evidence" value="ECO:0007669"/>
    <property type="project" value="UniProtKB-SubCell"/>
</dbReference>
<feature type="transmembrane region" description="Helical" evidence="1">
    <location>
        <begin position="20"/>
        <end position="40"/>
    </location>
</feature>
<dbReference type="STRING" id="1552.A7L45_04655"/>
<sequence length="354" mass="40949">MSKILNKGLLYKEWINVRWVTLLTIVVLLFYKAYGVMTLLNQNKMYMKYNGVIRTDKWFNEGLYGGSSYYFVMVFVVIILAIILFIGEKTSETQGFIASMPFTRKEIMLNKWLVGVVSLLISFVVTYILLSIFYVTNINDLNTILNPYSDIVKWFFMDTFQYICIFTFIMLMQAVMGNSIVAGMVGGIILGVPTLISMVVRELVIIYYRDSQSISIILDKICYWINIYSYNVAKQKSFYPNPAENINQDYYQNFYYSNYNLKLLVLLMLTCLFLFLAYVAYKKRNIEYNLRLIAFKNLEPVFIGGVAICSGILVIAIKGIGNQRLSVFGIYFVIFIIIGYFISKLLLKGLSSRK</sequence>
<dbReference type="GO" id="GO:0140359">
    <property type="term" value="F:ABC-type transporter activity"/>
    <property type="evidence" value="ECO:0007669"/>
    <property type="project" value="InterPro"/>
</dbReference>
<feature type="transmembrane region" description="Helical" evidence="1">
    <location>
        <begin position="263"/>
        <end position="281"/>
    </location>
</feature>
<evidence type="ECO:0000313" key="2">
    <source>
        <dbReference type="EMBL" id="APC39401.1"/>
    </source>
</evidence>
<reference evidence="3" key="1">
    <citation type="journal article" date="2016" name="Front. Microbiol.">
        <title>Complete Genome Sequence of Clostridium estertheticum DSM 8809, a Microbe Identified in Spoiled Vacuum Packed Beef.</title>
        <authorList>
            <person name="Yu Z."/>
            <person name="Gunn L."/>
            <person name="Brennan E."/>
            <person name="Reid R."/>
            <person name="Wall P.G."/>
            <person name="Gaora O.P."/>
            <person name="Hurley D."/>
            <person name="Bolton D."/>
            <person name="Fanning S."/>
        </authorList>
    </citation>
    <scope>NUCLEOTIDE SEQUENCE [LARGE SCALE GENOMIC DNA]</scope>
    <source>
        <strain evidence="3">DSM 8809</strain>
    </source>
</reference>
<dbReference type="PANTHER" id="PTHR39177">
    <property type="entry name" value="ABC TRANSPORTER PERMEASE YTRC-RELATED"/>
    <property type="match status" value="1"/>
</dbReference>